<feature type="domain" description="PhoD-like phosphatase metallophosphatase" evidence="3">
    <location>
        <begin position="178"/>
        <end position="505"/>
    </location>
</feature>
<keyword evidence="6" id="KW-1185">Reference proteome</keyword>
<dbReference type="GO" id="GO:0004035">
    <property type="term" value="F:alkaline phosphatase activity"/>
    <property type="evidence" value="ECO:0007669"/>
    <property type="project" value="UniProtKB-EC"/>
</dbReference>
<dbReference type="EC" id="3.1.3.1" evidence="5"/>
<name>A0A6C7E9I6_ILUCY</name>
<dbReference type="EMBL" id="AP012057">
    <property type="protein sequence ID" value="BAN03377.1"/>
    <property type="molecule type" value="Genomic_DNA"/>
</dbReference>
<keyword evidence="5" id="KW-0378">Hydrolase</keyword>
<dbReference type="OrthoDB" id="327733at2"/>
<dbReference type="Gene3D" id="2.60.40.380">
    <property type="entry name" value="Purple acid phosphatase-like, N-terminal"/>
    <property type="match status" value="1"/>
</dbReference>
<accession>A0A6C7E9I6</accession>
<feature type="compositionally biased region" description="Low complexity" evidence="1">
    <location>
        <begin position="28"/>
        <end position="68"/>
    </location>
</feature>
<sequence>MQLSRRRFLALSASIGLGACASSDGDEAASPSASTEPSGSSTTASPTTAPPATSTTTTDAPAATTTTEPEPDGIHLDVDPFTFGVASGDPDATSVVIWTRLDGDLPADGIDVAWAYAPDSGSGAIEGVVRTDASLGGSVHVIVETDSPGIFKFSAGGWKSPAGTTAPIDPTTSEFRIAAASCQNYESGFYAAHRDIAEWRPDLVVFLGDFIYEGFSPALSDTIVRLHDPFEPVDLDGYRARYAQYLRDPQLQASRAAAPWLAIWDDHEVENNYAGLVSEDDADPAEFAVRRSQAYQAWWENTPTRLPPPDLADPTTPYPIHRGLDVGELLRISALDGRQFRDDQLSDVILDPGPPVDGWDDPGRSMLGAEQEAWAIERFATSEATWNCLAQQTVFGDTRLGDVGAILNYDQWDGYAAARDRLLAAAPSNFVTITGDIHLAGVGEIFDAAGTHGIEFVTTGISSGQNVDPALVDVVKSIPAIVDAELEFRGYTRHTISPTTWRAEYRQVVEIGDPDSDVRTWKTFEVPAGSPTVTEADV</sequence>
<dbReference type="InterPro" id="IPR029052">
    <property type="entry name" value="Metallo-depent_PP-like"/>
</dbReference>
<dbReference type="InterPro" id="IPR052900">
    <property type="entry name" value="Phospholipid_Metab_Enz"/>
</dbReference>
<dbReference type="InterPro" id="IPR038607">
    <property type="entry name" value="PhoD-like_sf"/>
</dbReference>
<evidence type="ECO:0000259" key="3">
    <source>
        <dbReference type="Pfam" id="PF09423"/>
    </source>
</evidence>
<dbReference type="PANTHER" id="PTHR43606">
    <property type="entry name" value="PHOSPHATASE, PUTATIVE (AFU_ORTHOLOGUE AFUA_6G08710)-RELATED"/>
    <property type="match status" value="1"/>
</dbReference>
<dbReference type="SUPFAM" id="SSF56300">
    <property type="entry name" value="Metallo-dependent phosphatases"/>
    <property type="match status" value="1"/>
</dbReference>
<reference evidence="5 6" key="1">
    <citation type="journal article" date="2013" name="Int. J. Syst. Evol. Microbiol.">
        <title>Ilumatobacter nonamiense sp. nov. and Ilumatobacter coccineum sp. nov., isolated from seashore sand.</title>
        <authorList>
            <person name="Matsumoto A."/>
            <person name="Kasai H."/>
            <person name="Matsuo Y."/>
            <person name="Shizuri Y."/>
            <person name="Ichikawa N."/>
            <person name="Fujita N."/>
            <person name="Omura S."/>
            <person name="Takahashi Y."/>
        </authorList>
    </citation>
    <scope>NUCLEOTIDE SEQUENCE [LARGE SCALE GENOMIC DNA]</scope>
    <source>
        <strain evidence="6">NBRC 103263 / KCTC 29153 / YM16-304</strain>
    </source>
</reference>
<feature type="chain" id="PRO_5039027528" evidence="2">
    <location>
        <begin position="22"/>
        <end position="538"/>
    </location>
</feature>
<feature type="region of interest" description="Disordered" evidence="1">
    <location>
        <begin position="20"/>
        <end position="80"/>
    </location>
</feature>
<dbReference type="Pfam" id="PF09423">
    <property type="entry name" value="PhoD"/>
    <property type="match status" value="1"/>
</dbReference>
<dbReference type="InterPro" id="IPR018946">
    <property type="entry name" value="PhoD-like_MPP"/>
</dbReference>
<protein>
    <submittedName>
        <fullName evidence="5">Putative alkaline phosphatase</fullName>
        <ecNumber evidence="5">3.1.3.1</ecNumber>
    </submittedName>
</protein>
<dbReference type="KEGG" id="aym:YM304_30630"/>
<feature type="domain" description="Phospholipase D N-terminal" evidence="4">
    <location>
        <begin position="84"/>
        <end position="165"/>
    </location>
</feature>
<dbReference type="AlphaFoldDB" id="A0A6C7E9I6"/>
<dbReference type="Gene3D" id="3.60.21.70">
    <property type="entry name" value="PhoD-like phosphatase"/>
    <property type="match status" value="1"/>
</dbReference>
<dbReference type="RefSeq" id="WP_015442624.1">
    <property type="nucleotide sequence ID" value="NC_020520.1"/>
</dbReference>
<gene>
    <name evidence="5" type="primary">phoD</name>
    <name evidence="5" type="ORF">YM304_30630</name>
</gene>
<dbReference type="InterPro" id="IPR032093">
    <property type="entry name" value="PhoD_N"/>
</dbReference>
<dbReference type="PANTHER" id="PTHR43606:SF2">
    <property type="entry name" value="ALKALINE PHOSPHATASE FAMILY PROTEIN (AFU_ORTHOLOGUE AFUA_5G03860)"/>
    <property type="match status" value="1"/>
</dbReference>
<dbReference type="CDD" id="cd07389">
    <property type="entry name" value="MPP_PhoD"/>
    <property type="match status" value="1"/>
</dbReference>
<feature type="signal peptide" evidence="2">
    <location>
        <begin position="1"/>
        <end position="21"/>
    </location>
</feature>
<dbReference type="Pfam" id="PF16655">
    <property type="entry name" value="PhoD_N"/>
    <property type="match status" value="1"/>
</dbReference>
<evidence type="ECO:0000313" key="5">
    <source>
        <dbReference type="EMBL" id="BAN03377.1"/>
    </source>
</evidence>
<evidence type="ECO:0000259" key="4">
    <source>
        <dbReference type="Pfam" id="PF16655"/>
    </source>
</evidence>
<dbReference type="Proteomes" id="UP000011863">
    <property type="component" value="Chromosome"/>
</dbReference>
<evidence type="ECO:0000313" key="6">
    <source>
        <dbReference type="Proteomes" id="UP000011863"/>
    </source>
</evidence>
<proteinExistence type="predicted"/>
<organism evidence="5 6">
    <name type="scientific">Ilumatobacter coccineus (strain NBRC 103263 / KCTC 29153 / YM16-304)</name>
    <dbReference type="NCBI Taxonomy" id="1313172"/>
    <lineage>
        <taxon>Bacteria</taxon>
        <taxon>Bacillati</taxon>
        <taxon>Actinomycetota</taxon>
        <taxon>Acidimicrobiia</taxon>
        <taxon>Acidimicrobiales</taxon>
        <taxon>Ilumatobacteraceae</taxon>
        <taxon>Ilumatobacter</taxon>
    </lineage>
</organism>
<evidence type="ECO:0000256" key="1">
    <source>
        <dbReference type="SAM" id="MobiDB-lite"/>
    </source>
</evidence>
<keyword evidence="2" id="KW-0732">Signal</keyword>
<evidence type="ECO:0000256" key="2">
    <source>
        <dbReference type="SAM" id="SignalP"/>
    </source>
</evidence>